<reference evidence="2" key="1">
    <citation type="submission" date="2018-04" db="EMBL/GenBank/DDBJ databases">
        <title>WGS assembly of Panicum hallii.</title>
        <authorList>
            <person name="Lovell J."/>
            <person name="Jenkins J."/>
            <person name="Lowry D."/>
            <person name="Mamidi S."/>
            <person name="Sreedasyam A."/>
            <person name="Weng X."/>
            <person name="Barry K."/>
            <person name="Bonette J."/>
            <person name="Campitelli B."/>
            <person name="Daum C."/>
            <person name="Gordon S."/>
            <person name="Gould B."/>
            <person name="Lipzen A."/>
            <person name="Macqueen A."/>
            <person name="Palacio-Mejia J."/>
            <person name="Plott C."/>
            <person name="Shakirov E."/>
            <person name="Shu S."/>
            <person name="Yoshinaga Y."/>
            <person name="Zane M."/>
            <person name="Rokhsar D."/>
            <person name="Grimwood J."/>
            <person name="Schmutz J."/>
            <person name="Juenger T."/>
        </authorList>
    </citation>
    <scope>NUCLEOTIDE SEQUENCE [LARGE SCALE GENOMIC DNA]</scope>
    <source>
        <strain evidence="2">FIL2</strain>
    </source>
</reference>
<accession>A0A2S3IBD4</accession>
<proteinExistence type="predicted"/>
<dbReference type="AlphaFoldDB" id="A0A2S3IBD4"/>
<evidence type="ECO:0000256" key="1">
    <source>
        <dbReference type="SAM" id="MobiDB-lite"/>
    </source>
</evidence>
<sequence length="271" mass="29044">MRIWSGKEDWSKIAIYVFAAVLVRGSYRSEPQLRAELEGVVIVHRRRGVEVERRARPDRGGVVAVVHDGGRGGAVAVAVGVGRCRPRLHQPPPNSRLRRRRSSSPGRPVGPAGGLDGGAGAARGRGRRRRDEAAAVVAGGGAGEVGPGERAAQGPRGDVVGACRGLGGVEGAEPDARALRRVADLRREPAPRALPHAPVPRRRHRHGRRAAHHPARSATELPDQKQGRRRAARLFVLSRSARESTARGWLSGEAREEEDAVWSGLAGERRG</sequence>
<dbReference type="Proteomes" id="UP000243499">
    <property type="component" value="Chromosome 7"/>
</dbReference>
<dbReference type="EMBL" id="CM008052">
    <property type="protein sequence ID" value="PAN40652.1"/>
    <property type="molecule type" value="Genomic_DNA"/>
</dbReference>
<feature type="compositionally biased region" description="Basic residues" evidence="1">
    <location>
        <begin position="199"/>
        <end position="215"/>
    </location>
</feature>
<name>A0A2S3IBD4_9POAL</name>
<dbReference type="Gramene" id="PAN40652">
    <property type="protein sequence ID" value="PAN40652"/>
    <property type="gene ID" value="PAHAL_7G331100"/>
</dbReference>
<feature type="region of interest" description="Disordered" evidence="1">
    <location>
        <begin position="83"/>
        <end position="156"/>
    </location>
</feature>
<protein>
    <submittedName>
        <fullName evidence="2">Uncharacterized protein</fullName>
    </submittedName>
</protein>
<organism evidence="2">
    <name type="scientific">Panicum hallii</name>
    <dbReference type="NCBI Taxonomy" id="206008"/>
    <lineage>
        <taxon>Eukaryota</taxon>
        <taxon>Viridiplantae</taxon>
        <taxon>Streptophyta</taxon>
        <taxon>Embryophyta</taxon>
        <taxon>Tracheophyta</taxon>
        <taxon>Spermatophyta</taxon>
        <taxon>Magnoliopsida</taxon>
        <taxon>Liliopsida</taxon>
        <taxon>Poales</taxon>
        <taxon>Poaceae</taxon>
        <taxon>PACMAD clade</taxon>
        <taxon>Panicoideae</taxon>
        <taxon>Panicodae</taxon>
        <taxon>Paniceae</taxon>
        <taxon>Panicinae</taxon>
        <taxon>Panicum</taxon>
        <taxon>Panicum sect. Panicum</taxon>
    </lineage>
</organism>
<evidence type="ECO:0000313" key="2">
    <source>
        <dbReference type="EMBL" id="PAN40652.1"/>
    </source>
</evidence>
<feature type="compositionally biased region" description="Gly residues" evidence="1">
    <location>
        <begin position="111"/>
        <end position="123"/>
    </location>
</feature>
<feature type="region of interest" description="Disordered" evidence="1">
    <location>
        <begin position="189"/>
        <end position="271"/>
    </location>
</feature>
<gene>
    <name evidence="2" type="ORF">PAHAL_7G331100</name>
</gene>